<dbReference type="GO" id="GO:0003677">
    <property type="term" value="F:DNA binding"/>
    <property type="evidence" value="ECO:0007669"/>
    <property type="project" value="InterPro"/>
</dbReference>
<dbReference type="PANTHER" id="PTHR43236:SF1">
    <property type="entry name" value="BLL7220 PROTEIN"/>
    <property type="match status" value="1"/>
</dbReference>
<dbReference type="Pfam" id="PF06114">
    <property type="entry name" value="Peptidase_M78"/>
    <property type="match status" value="1"/>
</dbReference>
<protein>
    <submittedName>
        <fullName evidence="4">PF06114 domain protein</fullName>
    </submittedName>
</protein>
<evidence type="ECO:0000313" key="4">
    <source>
        <dbReference type="EMBL" id="EMM81223.1"/>
    </source>
</evidence>
<dbReference type="Pfam" id="PF01381">
    <property type="entry name" value="HTH_3"/>
    <property type="match status" value="1"/>
</dbReference>
<accession>M6G899</accession>
<reference evidence="4 5" key="1">
    <citation type="submission" date="2013-01" db="EMBL/GenBank/DDBJ databases">
        <authorList>
            <person name="Harkins D.M."/>
            <person name="Durkin A.S."/>
            <person name="Brinkac L.M."/>
            <person name="Haft D.H."/>
            <person name="Selengut J.D."/>
            <person name="Sanka R."/>
            <person name="DePew J."/>
            <person name="Purushe J."/>
            <person name="Hospenthal D.R."/>
            <person name="Murray C.K."/>
            <person name="Pimentel G."/>
            <person name="Wasfy M."/>
            <person name="Parker T."/>
            <person name="Miller R.S."/>
            <person name="Vinetz J.M."/>
            <person name="Sutton G.G."/>
            <person name="Nierman W.C."/>
            <person name="Fouts D.E."/>
        </authorList>
    </citation>
    <scope>NUCLEOTIDE SEQUENCE [LARGE SCALE GENOMIC DNA]</scope>
    <source>
        <strain evidence="4 5">2006001854</strain>
    </source>
</reference>
<comment type="caution">
    <text evidence="4">The sequence shown here is derived from an EMBL/GenBank/DDBJ whole genome shotgun (WGS) entry which is preliminary data.</text>
</comment>
<name>M6G899_LEPIR</name>
<dbReference type="InterPro" id="IPR010982">
    <property type="entry name" value="Lambda_DNA-bd_dom_sf"/>
</dbReference>
<dbReference type="InterPro" id="IPR052345">
    <property type="entry name" value="Rad_response_metalloprotease"/>
</dbReference>
<gene>
    <name evidence="4" type="ORF">LEP1GSC037_0352</name>
</gene>
<dbReference type="InterPro" id="IPR010359">
    <property type="entry name" value="IrrE_HExxH"/>
</dbReference>
<evidence type="ECO:0000256" key="1">
    <source>
        <dbReference type="ARBA" id="ARBA00007227"/>
    </source>
</evidence>
<feature type="domain" description="HTH cro/C1-type" evidence="3">
    <location>
        <begin position="1"/>
        <end position="41"/>
    </location>
</feature>
<feature type="compositionally biased region" description="Polar residues" evidence="2">
    <location>
        <begin position="1"/>
        <end position="15"/>
    </location>
</feature>
<evidence type="ECO:0000313" key="5">
    <source>
        <dbReference type="Proteomes" id="UP000012128"/>
    </source>
</evidence>
<dbReference type="Gene3D" id="1.10.260.40">
    <property type="entry name" value="lambda repressor-like DNA-binding domains"/>
    <property type="match status" value="1"/>
</dbReference>
<dbReference type="SUPFAM" id="SSF47413">
    <property type="entry name" value="lambda repressor-like DNA-binding domains"/>
    <property type="match status" value="1"/>
</dbReference>
<dbReference type="Gene3D" id="1.10.10.2910">
    <property type="match status" value="1"/>
</dbReference>
<dbReference type="PANTHER" id="PTHR43236">
    <property type="entry name" value="ANTITOXIN HIGA1"/>
    <property type="match status" value="1"/>
</dbReference>
<dbReference type="InterPro" id="IPR001387">
    <property type="entry name" value="Cro/C1-type_HTH"/>
</dbReference>
<organism evidence="4 5">
    <name type="scientific">Leptospira interrogans str. 2006001854</name>
    <dbReference type="NCBI Taxonomy" id="1001590"/>
    <lineage>
        <taxon>Bacteria</taxon>
        <taxon>Pseudomonadati</taxon>
        <taxon>Spirochaetota</taxon>
        <taxon>Spirochaetia</taxon>
        <taxon>Leptospirales</taxon>
        <taxon>Leptospiraceae</taxon>
        <taxon>Leptospira</taxon>
    </lineage>
</organism>
<dbReference type="CDD" id="cd00093">
    <property type="entry name" value="HTH_XRE"/>
    <property type="match status" value="1"/>
</dbReference>
<dbReference type="AlphaFoldDB" id="M6G899"/>
<evidence type="ECO:0000259" key="3">
    <source>
        <dbReference type="PROSITE" id="PS50943"/>
    </source>
</evidence>
<dbReference type="Proteomes" id="UP000012128">
    <property type="component" value="Unassembled WGS sequence"/>
</dbReference>
<comment type="similarity">
    <text evidence="1">Belongs to the short-chain fatty acyl-CoA assimilation regulator (ScfR) family.</text>
</comment>
<dbReference type="PROSITE" id="PS50943">
    <property type="entry name" value="HTH_CROC1"/>
    <property type="match status" value="1"/>
</dbReference>
<proteinExistence type="inferred from homology"/>
<feature type="region of interest" description="Disordered" evidence="2">
    <location>
        <begin position="1"/>
        <end position="23"/>
    </location>
</feature>
<dbReference type="EMBL" id="AFLW02000148">
    <property type="protein sequence ID" value="EMM81223.1"/>
    <property type="molecule type" value="Genomic_DNA"/>
</dbReference>
<sequence>MSKISGITQSQLSKFESSEKTPDADDLTKLANALDYPITFFNLKGEQREIHLDFFRKGKTIPVKSSRKIQAIINRTKDEFSYLLKSVDIDSVKLPSGLPPEKANEAAGIIRRLWNIPSGPISNLFAVIEASSIPIFPIRFPLEDKFSGCAILLNQVQPIIFFNSNYPSDRNRFSVAHELGHIVLHHLGVSSEQNYYYEFNQNLIESQANDFASEFLMPEKDIRNDLRNLSIESLQRLKYKWKVSMAALVERAYRLSIINYNKYIYFRKEFSARKWIYSEPISILKEEVFLLKNLINIYLTDLNYSKEELASNLGLNLHEFSNIYFDRQTLRLANRK</sequence>
<evidence type="ECO:0000256" key="2">
    <source>
        <dbReference type="SAM" id="MobiDB-lite"/>
    </source>
</evidence>